<reference evidence="1 2" key="1">
    <citation type="submission" date="2020-08" db="EMBL/GenBank/DDBJ databases">
        <title>Genome public.</title>
        <authorList>
            <person name="Liu C."/>
            <person name="Sun Q."/>
        </authorList>
    </citation>
    <scope>NUCLEOTIDE SEQUENCE [LARGE SCALE GENOMIC DNA]</scope>
    <source>
        <strain evidence="1 2">BX4</strain>
    </source>
</reference>
<dbReference type="PANTHER" id="PTHR40056">
    <property type="entry name" value="HYPOTHETICAL CYTOSOLIC PROTEIN"/>
    <property type="match status" value="1"/>
</dbReference>
<comment type="caution">
    <text evidence="1">The sequence shown here is derived from an EMBL/GenBank/DDBJ whole genome shotgun (WGS) entry which is preliminary data.</text>
</comment>
<protein>
    <submittedName>
        <fullName evidence="1">DUF1836 domain-containing protein</fullName>
    </submittedName>
</protein>
<evidence type="ECO:0000313" key="2">
    <source>
        <dbReference type="Proteomes" id="UP000597877"/>
    </source>
</evidence>
<organism evidence="1 2">
    <name type="scientific">Eubacterium segne</name>
    <dbReference type="NCBI Taxonomy" id="2763045"/>
    <lineage>
        <taxon>Bacteria</taxon>
        <taxon>Bacillati</taxon>
        <taxon>Bacillota</taxon>
        <taxon>Clostridia</taxon>
        <taxon>Eubacteriales</taxon>
        <taxon>Eubacteriaceae</taxon>
        <taxon>Eubacterium</taxon>
    </lineage>
</organism>
<dbReference type="RefSeq" id="WP_021952443.1">
    <property type="nucleotide sequence ID" value="NZ_JACOOZ010000001.1"/>
</dbReference>
<sequence>MNSDEIIKQVLDEVRNFNIDDLPNIDLYMDQVTTYLNNKFIATKRHENDKLLTKTMINNYAKSRLLPSPEKKKYSKDHIIILTMIYFFKNVISINDVTKILSPLIEKYFHNEDTPMENIINNFLDYINNQNLANPASIESGCSENIFDGIDSNDDNEEYLHTLSIITSLSYDMFIRKIMIEKLIDSLPDNNTEDKK</sequence>
<accession>A0ABR7F0A1</accession>
<evidence type="ECO:0000313" key="1">
    <source>
        <dbReference type="EMBL" id="MBC5666394.1"/>
    </source>
</evidence>
<dbReference type="PANTHER" id="PTHR40056:SF1">
    <property type="entry name" value="DUF1836 DOMAIN-CONTAINING PROTEIN"/>
    <property type="match status" value="1"/>
</dbReference>
<keyword evidence="2" id="KW-1185">Reference proteome</keyword>
<proteinExistence type="predicted"/>
<dbReference type="Proteomes" id="UP000597877">
    <property type="component" value="Unassembled WGS sequence"/>
</dbReference>
<dbReference type="Pfam" id="PF08876">
    <property type="entry name" value="DUF1836"/>
    <property type="match status" value="1"/>
</dbReference>
<dbReference type="InterPro" id="IPR014975">
    <property type="entry name" value="DUF1836"/>
</dbReference>
<dbReference type="EMBL" id="JACOOZ010000001">
    <property type="protein sequence ID" value="MBC5666394.1"/>
    <property type="molecule type" value="Genomic_DNA"/>
</dbReference>
<gene>
    <name evidence="1" type="ORF">H8S00_00060</name>
</gene>
<name>A0ABR7F0A1_9FIRM</name>